<evidence type="ECO:0000313" key="3">
    <source>
        <dbReference type="Proteomes" id="UP000574104"/>
    </source>
</evidence>
<dbReference type="Proteomes" id="UP000574104">
    <property type="component" value="Unassembled WGS sequence"/>
</dbReference>
<dbReference type="EMBL" id="JAARSH010000018">
    <property type="protein sequence ID" value="MBC1618009.1"/>
    <property type="molecule type" value="Genomic_DNA"/>
</dbReference>
<sequence length="139" mass="16835">MQEELTAEKGRRLLEFDRLINPSVEPEFQQPHITPIISTDESDSSSDTEEQLQEKYEWLLKTTYKDPFIQTFKEIITHRQLQVFHEKLTYTELFYLENLYQFPRKKLREVAALRHLSIYLLKKELKEMHTKALHLLREN</sequence>
<reference evidence="2 3" key="1">
    <citation type="submission" date="2020-03" db="EMBL/GenBank/DDBJ databases">
        <title>Soil Listeria distribution.</title>
        <authorList>
            <person name="Liao J."/>
            <person name="Wiedmann M."/>
        </authorList>
    </citation>
    <scope>NUCLEOTIDE SEQUENCE [LARGE SCALE GENOMIC DNA]</scope>
    <source>
        <strain evidence="2 3">FSL L7-1299</strain>
    </source>
</reference>
<organism evidence="2 3">
    <name type="scientific">Listeria booriae</name>
    <dbReference type="NCBI Taxonomy" id="1552123"/>
    <lineage>
        <taxon>Bacteria</taxon>
        <taxon>Bacillati</taxon>
        <taxon>Bacillota</taxon>
        <taxon>Bacilli</taxon>
        <taxon>Bacillales</taxon>
        <taxon>Listeriaceae</taxon>
        <taxon>Listeria</taxon>
    </lineage>
</organism>
<proteinExistence type="predicted"/>
<evidence type="ECO:0000313" key="2">
    <source>
        <dbReference type="EMBL" id="MBC1618009.1"/>
    </source>
</evidence>
<feature type="compositionally biased region" description="Acidic residues" evidence="1">
    <location>
        <begin position="40"/>
        <end position="50"/>
    </location>
</feature>
<feature type="region of interest" description="Disordered" evidence="1">
    <location>
        <begin position="31"/>
        <end position="50"/>
    </location>
</feature>
<protein>
    <submittedName>
        <fullName evidence="2">Uncharacterized protein</fullName>
    </submittedName>
</protein>
<name>A0A842AJC3_9LIST</name>
<comment type="caution">
    <text evidence="2">The sequence shown here is derived from an EMBL/GenBank/DDBJ whole genome shotgun (WGS) entry which is preliminary data.</text>
</comment>
<dbReference type="RefSeq" id="WP_185434471.1">
    <property type="nucleotide sequence ID" value="NZ_JAARSH010000018.1"/>
</dbReference>
<gene>
    <name evidence="2" type="ORF">HB904_17665</name>
</gene>
<accession>A0A842AJC3</accession>
<evidence type="ECO:0000256" key="1">
    <source>
        <dbReference type="SAM" id="MobiDB-lite"/>
    </source>
</evidence>
<dbReference type="AlphaFoldDB" id="A0A842AJC3"/>